<dbReference type="GO" id="GO:0004029">
    <property type="term" value="F:aldehyde dehydrogenase (NAD+) activity"/>
    <property type="evidence" value="ECO:0007669"/>
    <property type="project" value="TreeGrafter"/>
</dbReference>
<dbReference type="OrthoDB" id="751203at2"/>
<dbReference type="Pfam" id="PF01370">
    <property type="entry name" value="Epimerase"/>
    <property type="match status" value="1"/>
</dbReference>
<dbReference type="EMBL" id="FNYA01000002">
    <property type="protein sequence ID" value="SEI72058.1"/>
    <property type="molecule type" value="Genomic_DNA"/>
</dbReference>
<gene>
    <name evidence="2" type="ORF">SAMN05660918_1532</name>
</gene>
<dbReference type="GO" id="GO:0005737">
    <property type="term" value="C:cytoplasm"/>
    <property type="evidence" value="ECO:0007669"/>
    <property type="project" value="TreeGrafter"/>
</dbReference>
<dbReference type="InterPro" id="IPR001509">
    <property type="entry name" value="Epimerase_deHydtase"/>
</dbReference>
<reference evidence="3" key="1">
    <citation type="submission" date="2016-10" db="EMBL/GenBank/DDBJ databases">
        <authorList>
            <person name="Varghese N."/>
            <person name="Submissions S."/>
        </authorList>
    </citation>
    <scope>NUCLEOTIDE SEQUENCE [LARGE SCALE GENOMIC DNA]</scope>
    <source>
        <strain evidence="3">DSM 17934</strain>
    </source>
</reference>
<dbReference type="InterPro" id="IPR036291">
    <property type="entry name" value="NAD(P)-bd_dom_sf"/>
</dbReference>
<dbReference type="InterPro" id="IPR051783">
    <property type="entry name" value="NAD(P)-dependent_oxidoreduct"/>
</dbReference>
<keyword evidence="3" id="KW-1185">Reference proteome</keyword>
<dbReference type="PANTHER" id="PTHR48079:SF6">
    <property type="entry name" value="NAD(P)-BINDING DOMAIN-CONTAINING PROTEIN-RELATED"/>
    <property type="match status" value="1"/>
</dbReference>
<dbReference type="PANTHER" id="PTHR48079">
    <property type="entry name" value="PROTEIN YEEZ"/>
    <property type="match status" value="1"/>
</dbReference>
<evidence type="ECO:0000259" key="1">
    <source>
        <dbReference type="Pfam" id="PF01370"/>
    </source>
</evidence>
<feature type="domain" description="NAD-dependent epimerase/dehydratase" evidence="1">
    <location>
        <begin position="11"/>
        <end position="212"/>
    </location>
</feature>
<organism evidence="2 3">
    <name type="scientific">Flavobacterium terrigena</name>
    <dbReference type="NCBI Taxonomy" id="402734"/>
    <lineage>
        <taxon>Bacteria</taxon>
        <taxon>Pseudomonadati</taxon>
        <taxon>Bacteroidota</taxon>
        <taxon>Flavobacteriia</taxon>
        <taxon>Flavobacteriales</taxon>
        <taxon>Flavobacteriaceae</taxon>
        <taxon>Flavobacterium</taxon>
    </lineage>
</organism>
<dbReference type="Proteomes" id="UP000199702">
    <property type="component" value="Unassembled WGS sequence"/>
</dbReference>
<dbReference type="SUPFAM" id="SSF51735">
    <property type="entry name" value="NAD(P)-binding Rossmann-fold domains"/>
    <property type="match status" value="1"/>
</dbReference>
<proteinExistence type="predicted"/>
<evidence type="ECO:0000313" key="2">
    <source>
        <dbReference type="EMBL" id="SEI72058.1"/>
    </source>
</evidence>
<dbReference type="Gene3D" id="3.40.50.720">
    <property type="entry name" value="NAD(P)-binding Rossmann-like Domain"/>
    <property type="match status" value="1"/>
</dbReference>
<accession>A0A1H6SVS8</accession>
<sequence>MLENKRISILGCGWLGFPLAKKLIESGYEVKGSTTSENKLDVLLSNKIEPYLIALSEHEITGNISEFLNDSEILIIDIPPGLRKISETTSEKTFVNKIKTLLPFIENSNIEKVIFVSSTSVYGDSVSIPTVTEESILHPDTESGKQLVEVENIFRNNRNFETTIIRFGGLIGEDRNAIKMLTGKTNVANPEAPINLIHQEDCIEIICEMLKHDKTWNETFNAVAPNHPTRKNYYIQKAITLNLPKPKFSETEANIGKIVSSEKLETVLGYAFKNPKLD</sequence>
<dbReference type="AlphaFoldDB" id="A0A1H6SVS8"/>
<dbReference type="STRING" id="402734.SAMN05660918_1532"/>
<protein>
    <submittedName>
        <fullName evidence="2">Nucleoside-diphosphate-sugar epimerase</fullName>
    </submittedName>
</protein>
<evidence type="ECO:0000313" key="3">
    <source>
        <dbReference type="Proteomes" id="UP000199702"/>
    </source>
</evidence>
<dbReference type="RefSeq" id="WP_091310770.1">
    <property type="nucleotide sequence ID" value="NZ_CBCSJU010000002.1"/>
</dbReference>
<name>A0A1H6SVS8_9FLAO</name>